<evidence type="ECO:0000313" key="2">
    <source>
        <dbReference type="Proteomes" id="UP001553843"/>
    </source>
</evidence>
<dbReference type="RefSeq" id="WP_359770722.1">
    <property type="nucleotide sequence ID" value="NZ_JBEYRR010000001.1"/>
</dbReference>
<name>A0ABV3LSI3_9ACTN</name>
<reference evidence="1 2" key="1">
    <citation type="submission" date="2024-06" db="EMBL/GenBank/DDBJ databases">
        <title>The Natural Products Discovery Center: Release of the First 8490 Sequenced Strains for Exploring Actinobacteria Biosynthetic Diversity.</title>
        <authorList>
            <person name="Kalkreuter E."/>
            <person name="Kautsar S.A."/>
            <person name="Yang D."/>
            <person name="Bader C.D."/>
            <person name="Teijaro C.N."/>
            <person name="Fluegel L."/>
            <person name="Davis C.M."/>
            <person name="Simpson J.R."/>
            <person name="Lauterbach L."/>
            <person name="Steele A.D."/>
            <person name="Gui C."/>
            <person name="Meng S."/>
            <person name="Li G."/>
            <person name="Viehrig K."/>
            <person name="Ye F."/>
            <person name="Su P."/>
            <person name="Kiefer A.F."/>
            <person name="Nichols A."/>
            <person name="Cepeda A.J."/>
            <person name="Yan W."/>
            <person name="Fan B."/>
            <person name="Jiang Y."/>
            <person name="Adhikari A."/>
            <person name="Zheng C.-J."/>
            <person name="Schuster L."/>
            <person name="Cowan T.M."/>
            <person name="Smanski M.J."/>
            <person name="Chevrette M.G."/>
            <person name="De Carvalho L.P.S."/>
            <person name="Shen B."/>
        </authorList>
    </citation>
    <scope>NUCLEOTIDE SEQUENCE [LARGE SCALE GENOMIC DNA]</scope>
    <source>
        <strain evidence="1 2">NPDC047833</strain>
    </source>
</reference>
<protein>
    <submittedName>
        <fullName evidence="1">Uncharacterized protein</fullName>
    </submittedName>
</protein>
<proteinExistence type="predicted"/>
<keyword evidence="2" id="KW-1185">Reference proteome</keyword>
<comment type="caution">
    <text evidence="1">The sequence shown here is derived from an EMBL/GenBank/DDBJ whole genome shotgun (WGS) entry which is preliminary data.</text>
</comment>
<sequence>MSDERLRDGDPAFAVRTTGAGMLSRPRLTKVYPPEAAEGISVIWAAGR</sequence>
<evidence type="ECO:0000313" key="1">
    <source>
        <dbReference type="EMBL" id="MEW2362413.1"/>
    </source>
</evidence>
<accession>A0ABV3LSI3</accession>
<organism evidence="1 2">
    <name type="scientific">Streptomyces huasconensis</name>
    <dbReference type="NCBI Taxonomy" id="1854574"/>
    <lineage>
        <taxon>Bacteria</taxon>
        <taxon>Bacillati</taxon>
        <taxon>Actinomycetota</taxon>
        <taxon>Actinomycetes</taxon>
        <taxon>Kitasatosporales</taxon>
        <taxon>Streptomycetaceae</taxon>
        <taxon>Streptomyces</taxon>
    </lineage>
</organism>
<dbReference type="EMBL" id="JBEYRS010000003">
    <property type="protein sequence ID" value="MEW2362413.1"/>
    <property type="molecule type" value="Genomic_DNA"/>
</dbReference>
<dbReference type="Proteomes" id="UP001553843">
    <property type="component" value="Unassembled WGS sequence"/>
</dbReference>
<gene>
    <name evidence="1" type="ORF">AB0887_10680</name>
</gene>